<feature type="domain" description="Nucleoside phosphorylase" evidence="3">
    <location>
        <begin position="10"/>
        <end position="123"/>
    </location>
</feature>
<evidence type="ECO:0000313" key="5">
    <source>
        <dbReference type="Proteomes" id="UP001373714"/>
    </source>
</evidence>
<protein>
    <recommendedName>
        <fullName evidence="3">Nucleoside phosphorylase domain-containing protein</fullName>
    </recommendedName>
</protein>
<keyword evidence="1" id="KW-0175">Coiled coil</keyword>
<dbReference type="InterPro" id="IPR000845">
    <property type="entry name" value="Nucleoside_phosphorylase_d"/>
</dbReference>
<dbReference type="InterPro" id="IPR053137">
    <property type="entry name" value="NLR-like"/>
</dbReference>
<dbReference type="InterPro" id="IPR035994">
    <property type="entry name" value="Nucleoside_phosphorylase_sf"/>
</dbReference>
<name>A0AAV9V5V2_9PEZI</name>
<dbReference type="PANTHER" id="PTHR46082">
    <property type="entry name" value="ATP/GTP-BINDING PROTEIN-RELATED"/>
    <property type="match status" value="1"/>
</dbReference>
<dbReference type="GO" id="GO:0009116">
    <property type="term" value="P:nucleoside metabolic process"/>
    <property type="evidence" value="ECO:0007669"/>
    <property type="project" value="InterPro"/>
</dbReference>
<dbReference type="GO" id="GO:0003824">
    <property type="term" value="F:catalytic activity"/>
    <property type="evidence" value="ECO:0007669"/>
    <property type="project" value="InterPro"/>
</dbReference>
<organism evidence="4 5">
    <name type="scientific">Orbilia blumenaviensis</name>
    <dbReference type="NCBI Taxonomy" id="1796055"/>
    <lineage>
        <taxon>Eukaryota</taxon>
        <taxon>Fungi</taxon>
        <taxon>Dikarya</taxon>
        <taxon>Ascomycota</taxon>
        <taxon>Pezizomycotina</taxon>
        <taxon>Orbiliomycetes</taxon>
        <taxon>Orbiliales</taxon>
        <taxon>Orbiliaceae</taxon>
        <taxon>Orbilia</taxon>
    </lineage>
</organism>
<keyword evidence="5" id="KW-1185">Reference proteome</keyword>
<reference evidence="4 5" key="1">
    <citation type="submission" date="2019-10" db="EMBL/GenBank/DDBJ databases">
        <authorList>
            <person name="Palmer J.M."/>
        </authorList>
    </citation>
    <scope>NUCLEOTIDE SEQUENCE [LARGE SCALE GENOMIC DNA]</scope>
    <source>
        <strain evidence="4 5">TWF730</strain>
    </source>
</reference>
<feature type="compositionally biased region" description="Low complexity" evidence="2">
    <location>
        <begin position="358"/>
        <end position="395"/>
    </location>
</feature>
<dbReference type="AlphaFoldDB" id="A0AAV9V5V2"/>
<evidence type="ECO:0000259" key="3">
    <source>
        <dbReference type="Pfam" id="PF01048"/>
    </source>
</evidence>
<accession>A0AAV9V5V2</accession>
<evidence type="ECO:0000256" key="2">
    <source>
        <dbReference type="SAM" id="MobiDB-lite"/>
    </source>
</evidence>
<proteinExistence type="predicted"/>
<feature type="region of interest" description="Disordered" evidence="2">
    <location>
        <begin position="356"/>
        <end position="397"/>
    </location>
</feature>
<feature type="coiled-coil region" evidence="1">
    <location>
        <begin position="563"/>
        <end position="705"/>
    </location>
</feature>
<dbReference type="EMBL" id="JAVHNS010000005">
    <property type="protein sequence ID" value="KAK6354159.1"/>
    <property type="molecule type" value="Genomic_DNA"/>
</dbReference>
<dbReference type="Pfam" id="PF01048">
    <property type="entry name" value="PNP_UDP_1"/>
    <property type="match status" value="1"/>
</dbReference>
<dbReference type="PANTHER" id="PTHR46082:SF6">
    <property type="entry name" value="AAA+ ATPASE DOMAIN-CONTAINING PROTEIN-RELATED"/>
    <property type="match status" value="1"/>
</dbReference>
<evidence type="ECO:0000313" key="4">
    <source>
        <dbReference type="EMBL" id="KAK6354159.1"/>
    </source>
</evidence>
<comment type="caution">
    <text evidence="4">The sequence shown here is derived from an EMBL/GenBank/DDBJ whole genome shotgun (WGS) entry which is preliminary data.</text>
</comment>
<evidence type="ECO:0000256" key="1">
    <source>
        <dbReference type="SAM" id="Coils"/>
    </source>
</evidence>
<dbReference type="Gene3D" id="3.40.50.1580">
    <property type="entry name" value="Nucleoside phosphorylase domain"/>
    <property type="match status" value="1"/>
</dbReference>
<dbReference type="SUPFAM" id="SSF53167">
    <property type="entry name" value="Purine and uridine phosphorylases"/>
    <property type="match status" value="1"/>
</dbReference>
<gene>
    <name evidence="4" type="ORF">TWF730_008572</name>
</gene>
<dbReference type="Proteomes" id="UP001373714">
    <property type="component" value="Unassembled WGS sequence"/>
</dbReference>
<sequence length="940" mass="105453">MPIPNCEELEIAIVCALGLEYDAVCLLFDEVWDYHGSRQKYKVGCIGGQKVVLAVLSRTGKASAASVATMIYVDFPKIQLAFLVGVCGGVPRPGDPEQEILLGDVVVSKAIFQYDFGKQYPHHLSTNEGSENYIPLSENHIRTQLATLETYDGRDRIQKSTAKNLKDLQAKAAKEGRGQRYIYLGAANDKLFKSHYRHKHRGIQSPECKTCDNEPDWVCVGALRSTCEILNCLDEEQLISRKRLEKMQRLVEASKNVEDYEPAIHIGLVGSGDTVIKSGEHRDAWAKSNNIIAFEMEGAGISEIIQCIIVKGVCDYADAHKSNGWQNFAAAAAASVFKAMLKHFPLYKHPMDVRSEFQPLQPSQPSQPSQSSQSTPSSQSSQSGSAPSSTYSSVSNGTRNKWAKNLQKKLPQLAQNIATDLKKELRWVPYLSAAPSAIAVMAICSVAGPSTSSIKIDIRPAQINGFIAKPSQYLGANLQECSDLGKKAFRQAKRGMKNLQYRAGFVAWKTGPLAQVLLVQSDSEPDFDNLEEFMKDLVNGAVICQSEATLMKDKFQSLLDLVTELKRATVDALNENIQQMEDEEKERNEYDCRLQQAEDECDCRLQQAKEEKAIMAVELEEANANLKAAQCETMKLLKENSNEKIQARISEVNATLHKTEKQGSWFAFGSYFQSPKSSKTRDQITEKLRSELEELKIKYRNNDEKTAIEKLDTCQIMVQMAQDRLRVSEENYNYAALEKNKFTSTKALGTASEDLKKLSNNDLDLGEIRLFLLRSIRVLRELNKYIEKISNFFIKMYNYVEGTMGRLKEFKQETEDIMKKANSRTEEENDQYKNFATMAALELQGRFALINNIAGVYAELSEKYIMPGITEMQGLTYGDDEDHKAEKVDAIREWGEKAVADIEALVSVTNSRIEDAVFKKIESLARRQISSGKFNDPNDS</sequence>